<keyword evidence="4" id="KW-1003">Cell membrane</keyword>
<dbReference type="InterPro" id="IPR027417">
    <property type="entry name" value="P-loop_NTPase"/>
</dbReference>
<dbReference type="RefSeq" id="WP_282218834.1">
    <property type="nucleotide sequence ID" value="NZ_CP118246.1"/>
</dbReference>
<evidence type="ECO:0000313" key="10">
    <source>
        <dbReference type="Proteomes" id="UP001220530"/>
    </source>
</evidence>
<dbReference type="InterPro" id="IPR003593">
    <property type="entry name" value="AAA+_ATPase"/>
</dbReference>
<organism evidence="9 10">
    <name type="scientific">Devosia algicola</name>
    <dbReference type="NCBI Taxonomy" id="3026418"/>
    <lineage>
        <taxon>Bacteria</taxon>
        <taxon>Pseudomonadati</taxon>
        <taxon>Pseudomonadota</taxon>
        <taxon>Alphaproteobacteria</taxon>
        <taxon>Hyphomicrobiales</taxon>
        <taxon>Devosiaceae</taxon>
        <taxon>Devosia</taxon>
    </lineage>
</organism>
<dbReference type="InterPro" id="IPR050388">
    <property type="entry name" value="ABC_Ni/Peptide_Import"/>
</dbReference>
<evidence type="ECO:0000256" key="3">
    <source>
        <dbReference type="ARBA" id="ARBA00022448"/>
    </source>
</evidence>
<dbReference type="CDD" id="cd03257">
    <property type="entry name" value="ABC_NikE_OppD_transporters"/>
    <property type="match status" value="1"/>
</dbReference>
<keyword evidence="7" id="KW-0472">Membrane</keyword>
<dbReference type="Pfam" id="PF00005">
    <property type="entry name" value="ABC_tran"/>
    <property type="match status" value="1"/>
</dbReference>
<dbReference type="PANTHER" id="PTHR43297:SF2">
    <property type="entry name" value="DIPEPTIDE TRANSPORT ATP-BINDING PROTEIN DPPD"/>
    <property type="match status" value="1"/>
</dbReference>
<dbReference type="Gene3D" id="3.40.50.300">
    <property type="entry name" value="P-loop containing nucleotide triphosphate hydrolases"/>
    <property type="match status" value="1"/>
</dbReference>
<keyword evidence="10" id="KW-1185">Reference proteome</keyword>
<dbReference type="InterPro" id="IPR017871">
    <property type="entry name" value="ABC_transporter-like_CS"/>
</dbReference>
<dbReference type="PROSITE" id="PS00211">
    <property type="entry name" value="ABC_TRANSPORTER_1"/>
    <property type="match status" value="1"/>
</dbReference>
<evidence type="ECO:0000259" key="8">
    <source>
        <dbReference type="PROSITE" id="PS50893"/>
    </source>
</evidence>
<evidence type="ECO:0000256" key="1">
    <source>
        <dbReference type="ARBA" id="ARBA00004417"/>
    </source>
</evidence>
<evidence type="ECO:0000256" key="6">
    <source>
        <dbReference type="ARBA" id="ARBA00022840"/>
    </source>
</evidence>
<evidence type="ECO:0000256" key="4">
    <source>
        <dbReference type="ARBA" id="ARBA00022475"/>
    </source>
</evidence>
<name>A0ABY7YMB4_9HYPH</name>
<protein>
    <submittedName>
        <fullName evidence="9">ATP-binding cassette domain-containing protein</fullName>
    </submittedName>
</protein>
<evidence type="ECO:0000256" key="2">
    <source>
        <dbReference type="ARBA" id="ARBA00005417"/>
    </source>
</evidence>
<accession>A0ABY7YMB4</accession>
<evidence type="ECO:0000256" key="7">
    <source>
        <dbReference type="ARBA" id="ARBA00023136"/>
    </source>
</evidence>
<sequence length="277" mass="29865">MSLLSVENLAVHFGTHAAVADISLSLERGERFGIIGESGSGKTLTALAITGLLPEGAIMAGSICIDDQPVPTNERAMARLRGKRIGMVFQEPMTALNPLMPIGDQIGEAIRLGDTGGVEHIELPMLLKEVGLENRHGQRYAHQLSGGQRQRAMIAMALASQPDILIADEPTSALDLITQRLVLDLISELCTRRQMALLFISHDLKSVGALCSRVAVVHNGRFVEVGGTGKVFGAPQQDYTRRLVAAAEFKMKPVTRPPIGETLLEVRGLTRDYRQGG</sequence>
<dbReference type="GO" id="GO:0005524">
    <property type="term" value="F:ATP binding"/>
    <property type="evidence" value="ECO:0007669"/>
    <property type="project" value="UniProtKB-KW"/>
</dbReference>
<evidence type="ECO:0000256" key="5">
    <source>
        <dbReference type="ARBA" id="ARBA00022741"/>
    </source>
</evidence>
<dbReference type="PROSITE" id="PS50893">
    <property type="entry name" value="ABC_TRANSPORTER_2"/>
    <property type="match status" value="1"/>
</dbReference>
<keyword evidence="6 9" id="KW-0067">ATP-binding</keyword>
<dbReference type="PANTHER" id="PTHR43297">
    <property type="entry name" value="OLIGOPEPTIDE TRANSPORT ATP-BINDING PROTEIN APPD"/>
    <property type="match status" value="1"/>
</dbReference>
<dbReference type="Proteomes" id="UP001220530">
    <property type="component" value="Chromosome"/>
</dbReference>
<dbReference type="SMART" id="SM00382">
    <property type="entry name" value="AAA"/>
    <property type="match status" value="1"/>
</dbReference>
<evidence type="ECO:0000313" key="9">
    <source>
        <dbReference type="EMBL" id="WDR02429.1"/>
    </source>
</evidence>
<dbReference type="EMBL" id="CP118246">
    <property type="protein sequence ID" value="WDR02429.1"/>
    <property type="molecule type" value="Genomic_DNA"/>
</dbReference>
<dbReference type="SUPFAM" id="SSF52540">
    <property type="entry name" value="P-loop containing nucleoside triphosphate hydrolases"/>
    <property type="match status" value="1"/>
</dbReference>
<feature type="domain" description="ABC transporter" evidence="8">
    <location>
        <begin position="4"/>
        <end position="244"/>
    </location>
</feature>
<gene>
    <name evidence="9" type="ORF">PSQ19_17755</name>
</gene>
<comment type="subcellular location">
    <subcellularLocation>
        <location evidence="1">Cell inner membrane</location>
        <topology evidence="1">Peripheral membrane protein</topology>
    </subcellularLocation>
</comment>
<dbReference type="InterPro" id="IPR003439">
    <property type="entry name" value="ABC_transporter-like_ATP-bd"/>
</dbReference>
<comment type="similarity">
    <text evidence="2">Belongs to the ABC transporter superfamily.</text>
</comment>
<keyword evidence="3" id="KW-0813">Transport</keyword>
<proteinExistence type="inferred from homology"/>
<keyword evidence="5" id="KW-0547">Nucleotide-binding</keyword>
<reference evidence="9 10" key="1">
    <citation type="submission" date="2023-02" db="EMBL/GenBank/DDBJ databases">
        <title>Devosia algicola sp. nov., isolated from the phycosphere of marine algae.</title>
        <authorList>
            <person name="Kim J.M."/>
            <person name="Lee J.K."/>
            <person name="Choi B.J."/>
            <person name="Bayburt H."/>
            <person name="Jeon C.O."/>
        </authorList>
    </citation>
    <scope>NUCLEOTIDE SEQUENCE [LARGE SCALE GENOMIC DNA]</scope>
    <source>
        <strain evidence="9 10">G20-9</strain>
    </source>
</reference>